<name>A0A6N2Z4X1_9CLOT</name>
<sequence length="91" mass="10396">MAGGDTIKFNYEDIQVSYTKLIDISEKTKEALDRLEKVCDVADQDMKGKYRAGFKDKKDEVFKEVKDVAVDGVRKIAKIMNVTSKDMEKKN</sequence>
<gene>
    <name evidence="1" type="ORF">CPLFYP93_00473</name>
</gene>
<accession>A0A6N2Z4X1</accession>
<proteinExistence type="predicted"/>
<dbReference type="EMBL" id="CACRTV010000014">
    <property type="protein sequence ID" value="VYT73603.1"/>
    <property type="molecule type" value="Genomic_DNA"/>
</dbReference>
<dbReference type="AlphaFoldDB" id="A0A6N2Z4X1"/>
<protein>
    <submittedName>
        <fullName evidence="1">Uncharacterized protein</fullName>
    </submittedName>
</protein>
<evidence type="ECO:0000313" key="1">
    <source>
        <dbReference type="EMBL" id="VYT73603.1"/>
    </source>
</evidence>
<reference evidence="1" key="1">
    <citation type="submission" date="2019-11" db="EMBL/GenBank/DDBJ databases">
        <authorList>
            <person name="Feng L."/>
        </authorList>
    </citation>
    <scope>NUCLEOTIDE SEQUENCE</scope>
    <source>
        <strain evidence="1">CParaputrificumLFYP93</strain>
    </source>
</reference>
<organism evidence="1">
    <name type="scientific">Clostridium paraputrificum</name>
    <dbReference type="NCBI Taxonomy" id="29363"/>
    <lineage>
        <taxon>Bacteria</taxon>
        <taxon>Bacillati</taxon>
        <taxon>Bacillota</taxon>
        <taxon>Clostridia</taxon>
        <taxon>Eubacteriales</taxon>
        <taxon>Clostridiaceae</taxon>
        <taxon>Clostridium</taxon>
    </lineage>
</organism>
<dbReference type="RefSeq" id="WP_156558900.1">
    <property type="nucleotide sequence ID" value="NZ_CACRTV010000014.1"/>
</dbReference>